<dbReference type="STRING" id="195913.SAMN04488004_105209"/>
<dbReference type="PANTHER" id="PTHR24171">
    <property type="entry name" value="ANKYRIN REPEAT DOMAIN-CONTAINING PROTEIN 39-RELATED"/>
    <property type="match status" value="1"/>
</dbReference>
<reference evidence="4 5" key="1">
    <citation type="submission" date="2016-10" db="EMBL/GenBank/DDBJ databases">
        <authorList>
            <person name="de Groot N.N."/>
        </authorList>
    </citation>
    <scope>NUCLEOTIDE SEQUENCE [LARGE SCALE GENOMIC DNA]</scope>
    <source>
        <strain evidence="4 5">DSM 16199</strain>
    </source>
</reference>
<proteinExistence type="predicted"/>
<accession>A0A1I4DZU2</accession>
<sequence>MTDRVEPGQPAADSDQFVDALKKGLKTDALRILEQTDFDADAGDGLPLRVSIELGFVEIASQLLVAGANPNAAAGMSKCPIVLALENEYFDLAELMLSKGAEISIRDQNGWTPLIWAAIKGRQKVVEFLIKRGADIHVCSDDGWNAITGAFFKNHKPIVKFLSDHGAKFGEKYREAALLSAYEHGSIDIVKSLIFDGVSVNIGTAEGQPLLILVLARGDLEMLDLLLKAGADVNIRDIAGNPALVSAIANAQYPGAIRLVEHGASANVKGLKWAAIHLAARYGRTDLCQVLLEAGASVDQLGDSSHTALMLACEENHVETVQLLLEHGADPHRENAKGRTPERLSLNALGNATETTLFLRQAGGG</sequence>
<dbReference type="PROSITE" id="PS50088">
    <property type="entry name" value="ANK_REPEAT"/>
    <property type="match status" value="5"/>
</dbReference>
<dbReference type="SUPFAM" id="SSF48403">
    <property type="entry name" value="Ankyrin repeat"/>
    <property type="match status" value="1"/>
</dbReference>
<dbReference type="SMART" id="SM00248">
    <property type="entry name" value="ANK"/>
    <property type="match status" value="9"/>
</dbReference>
<gene>
    <name evidence="4" type="ORF">SAMN04488004_105209</name>
</gene>
<dbReference type="OrthoDB" id="9812708at2"/>
<feature type="repeat" description="ANK" evidence="3">
    <location>
        <begin position="206"/>
        <end position="238"/>
    </location>
</feature>
<feature type="repeat" description="ANK" evidence="3">
    <location>
        <begin position="76"/>
        <end position="108"/>
    </location>
</feature>
<keyword evidence="5" id="KW-1185">Reference proteome</keyword>
<dbReference type="PRINTS" id="PR01415">
    <property type="entry name" value="ANKYRIN"/>
</dbReference>
<evidence type="ECO:0000256" key="3">
    <source>
        <dbReference type="PROSITE-ProRule" id="PRU00023"/>
    </source>
</evidence>
<feature type="repeat" description="ANK" evidence="3">
    <location>
        <begin position="271"/>
        <end position="303"/>
    </location>
</feature>
<evidence type="ECO:0000313" key="4">
    <source>
        <dbReference type="EMBL" id="SFK98995.1"/>
    </source>
</evidence>
<organism evidence="4 5">
    <name type="scientific">Loktanella salsilacus</name>
    <dbReference type="NCBI Taxonomy" id="195913"/>
    <lineage>
        <taxon>Bacteria</taxon>
        <taxon>Pseudomonadati</taxon>
        <taxon>Pseudomonadota</taxon>
        <taxon>Alphaproteobacteria</taxon>
        <taxon>Rhodobacterales</taxon>
        <taxon>Roseobacteraceae</taxon>
        <taxon>Loktanella</taxon>
    </lineage>
</organism>
<evidence type="ECO:0000313" key="5">
    <source>
        <dbReference type="Proteomes" id="UP000199550"/>
    </source>
</evidence>
<feature type="repeat" description="ANK" evidence="3">
    <location>
        <begin position="304"/>
        <end position="336"/>
    </location>
</feature>
<dbReference type="RefSeq" id="WP_090187142.1">
    <property type="nucleotide sequence ID" value="NZ_FOTF01000005.1"/>
</dbReference>
<keyword evidence="1" id="KW-0677">Repeat</keyword>
<keyword evidence="2 3" id="KW-0040">ANK repeat</keyword>
<name>A0A1I4DZU2_9RHOB</name>
<dbReference type="InterPro" id="IPR002110">
    <property type="entry name" value="Ankyrin_rpt"/>
</dbReference>
<dbReference type="Gene3D" id="1.25.40.20">
    <property type="entry name" value="Ankyrin repeat-containing domain"/>
    <property type="match status" value="4"/>
</dbReference>
<dbReference type="Pfam" id="PF12796">
    <property type="entry name" value="Ank_2"/>
    <property type="match status" value="3"/>
</dbReference>
<evidence type="ECO:0000256" key="1">
    <source>
        <dbReference type="ARBA" id="ARBA00022737"/>
    </source>
</evidence>
<evidence type="ECO:0000256" key="2">
    <source>
        <dbReference type="ARBA" id="ARBA00023043"/>
    </source>
</evidence>
<dbReference type="PANTHER" id="PTHR24171:SF9">
    <property type="entry name" value="ANKYRIN REPEAT DOMAIN-CONTAINING PROTEIN 39"/>
    <property type="match status" value="1"/>
</dbReference>
<protein>
    <submittedName>
        <fullName evidence="4">Ankyrin repeat</fullName>
    </submittedName>
</protein>
<dbReference type="PROSITE" id="PS50297">
    <property type="entry name" value="ANK_REP_REGION"/>
    <property type="match status" value="4"/>
</dbReference>
<dbReference type="InterPro" id="IPR036770">
    <property type="entry name" value="Ankyrin_rpt-contain_sf"/>
</dbReference>
<dbReference type="Proteomes" id="UP000199550">
    <property type="component" value="Unassembled WGS sequence"/>
</dbReference>
<dbReference type="AlphaFoldDB" id="A0A1I4DZU2"/>
<feature type="repeat" description="ANK" evidence="3">
    <location>
        <begin position="109"/>
        <end position="141"/>
    </location>
</feature>
<dbReference type="EMBL" id="FOTF01000005">
    <property type="protein sequence ID" value="SFK98995.1"/>
    <property type="molecule type" value="Genomic_DNA"/>
</dbReference>